<dbReference type="OrthoDB" id="590761at2759"/>
<dbReference type="Proteomes" id="UP000030765">
    <property type="component" value="Unassembled WGS sequence"/>
</dbReference>
<sequence length="165" mass="18807">MSNKYEIRPYASDSDDSGDEGADFDVDKLEPLEVGPGEHKLQYTYCLWFGKKGSHRAASGIKPMWEDPANMRGGKWVIRLKKSKIDRAWENVCMAMLGEQFLVGTEICGVVLCTQVSEDVLSVWNRTATDTDNTIRIRETLRRVLNLPQTHPIEYKPHCDSLKFL</sequence>
<dbReference type="EMBL" id="ATLV01025929">
    <property type="status" value="NOT_ANNOTATED_CDS"/>
    <property type="molecule type" value="Genomic_DNA"/>
</dbReference>
<dbReference type="VEuPathDB" id="VectorBase:ASIS012253"/>
<dbReference type="OMA" id="THPIEYK"/>
<dbReference type="InterPro" id="IPR023398">
    <property type="entry name" value="TIF_eIF4e-like"/>
</dbReference>
<reference evidence="4" key="2">
    <citation type="submission" date="2020-05" db="UniProtKB">
        <authorList>
            <consortium name="EnsemblMetazoa"/>
        </authorList>
    </citation>
    <scope>IDENTIFICATION</scope>
</reference>
<accession>A0A084WR55</accession>
<protein>
    <submittedName>
        <fullName evidence="3 4">Eukaryotic translation initiation factor 4e type</fullName>
    </submittedName>
</protein>
<organism evidence="3">
    <name type="scientific">Anopheles sinensis</name>
    <name type="common">Mosquito</name>
    <dbReference type="NCBI Taxonomy" id="74873"/>
    <lineage>
        <taxon>Eukaryota</taxon>
        <taxon>Metazoa</taxon>
        <taxon>Ecdysozoa</taxon>
        <taxon>Arthropoda</taxon>
        <taxon>Hexapoda</taxon>
        <taxon>Insecta</taxon>
        <taxon>Pterygota</taxon>
        <taxon>Neoptera</taxon>
        <taxon>Endopterygota</taxon>
        <taxon>Diptera</taxon>
        <taxon>Nematocera</taxon>
        <taxon>Culicoidea</taxon>
        <taxon>Culicidae</taxon>
        <taxon>Anophelinae</taxon>
        <taxon>Anopheles</taxon>
    </lineage>
</organism>
<keyword evidence="1 3" id="KW-0396">Initiation factor</keyword>
<dbReference type="STRING" id="74873.A0A084WR55"/>
<feature type="region of interest" description="Disordered" evidence="2">
    <location>
        <begin position="1"/>
        <end position="23"/>
    </location>
</feature>
<feature type="compositionally biased region" description="Acidic residues" evidence="2">
    <location>
        <begin position="13"/>
        <end position="23"/>
    </location>
</feature>
<keyword evidence="5" id="KW-1185">Reference proteome</keyword>
<dbReference type="InterPro" id="IPR001040">
    <property type="entry name" value="TIF_eIF_4E"/>
</dbReference>
<evidence type="ECO:0000313" key="3">
    <source>
        <dbReference type="EMBL" id="KFB52699.1"/>
    </source>
</evidence>
<name>A0A084WR55_ANOSI</name>
<proteinExistence type="inferred from homology"/>
<dbReference type="SUPFAM" id="SSF55418">
    <property type="entry name" value="eIF4e-like"/>
    <property type="match status" value="1"/>
</dbReference>
<evidence type="ECO:0000256" key="2">
    <source>
        <dbReference type="SAM" id="MobiDB-lite"/>
    </source>
</evidence>
<gene>
    <name evidence="3" type="ORF">ZHAS_00020958</name>
</gene>
<dbReference type="AlphaFoldDB" id="A0A084WR55"/>
<dbReference type="VEuPathDB" id="VectorBase:ASIC020958"/>
<keyword evidence="1" id="KW-0694">RNA-binding</keyword>
<dbReference type="EnsemblMetazoa" id="ASIC020958-RA">
    <property type="protein sequence ID" value="ASIC020958-PA"/>
    <property type="gene ID" value="ASIC020958"/>
</dbReference>
<dbReference type="GO" id="GO:0003743">
    <property type="term" value="F:translation initiation factor activity"/>
    <property type="evidence" value="ECO:0007669"/>
    <property type="project" value="UniProtKB-KW"/>
</dbReference>
<reference evidence="3 5" key="1">
    <citation type="journal article" date="2014" name="BMC Genomics">
        <title>Genome sequence of Anopheles sinensis provides insight into genetics basis of mosquito competence for malaria parasites.</title>
        <authorList>
            <person name="Zhou D."/>
            <person name="Zhang D."/>
            <person name="Ding G."/>
            <person name="Shi L."/>
            <person name="Hou Q."/>
            <person name="Ye Y."/>
            <person name="Xu Y."/>
            <person name="Zhou H."/>
            <person name="Xiong C."/>
            <person name="Li S."/>
            <person name="Yu J."/>
            <person name="Hong S."/>
            <person name="Yu X."/>
            <person name="Zou P."/>
            <person name="Chen C."/>
            <person name="Chang X."/>
            <person name="Wang W."/>
            <person name="Lv Y."/>
            <person name="Sun Y."/>
            <person name="Ma L."/>
            <person name="Shen B."/>
            <person name="Zhu C."/>
        </authorList>
    </citation>
    <scope>NUCLEOTIDE SEQUENCE [LARGE SCALE GENOMIC DNA]</scope>
</reference>
<evidence type="ECO:0000256" key="1">
    <source>
        <dbReference type="RuleBase" id="RU004374"/>
    </source>
</evidence>
<dbReference type="GO" id="GO:0000340">
    <property type="term" value="F:RNA 7-methylguanosine cap binding"/>
    <property type="evidence" value="ECO:0007669"/>
    <property type="project" value="TreeGrafter"/>
</dbReference>
<evidence type="ECO:0000313" key="5">
    <source>
        <dbReference type="Proteomes" id="UP000030765"/>
    </source>
</evidence>
<dbReference type="Pfam" id="PF01652">
    <property type="entry name" value="IF4E"/>
    <property type="match status" value="1"/>
</dbReference>
<dbReference type="PANTHER" id="PTHR11960">
    <property type="entry name" value="EUKARYOTIC TRANSLATION INITIATION FACTOR 4E RELATED"/>
    <property type="match status" value="1"/>
</dbReference>
<evidence type="ECO:0000313" key="4">
    <source>
        <dbReference type="EnsemblMetazoa" id="ASIC020958-PA"/>
    </source>
</evidence>
<keyword evidence="1" id="KW-0648">Protein biosynthesis</keyword>
<dbReference type="Gene3D" id="3.30.760.10">
    <property type="entry name" value="RNA Cap, Translation Initiation Factor Eif4e"/>
    <property type="match status" value="1"/>
</dbReference>
<dbReference type="PANTHER" id="PTHR11960:SF18">
    <property type="entry name" value="EUKARYOTIC TRANSLATION INITIATION FACTOR 4E HOMOLOGOUS PROTEIN, ISOFORM B"/>
    <property type="match status" value="1"/>
</dbReference>
<dbReference type="EMBL" id="KE525402">
    <property type="protein sequence ID" value="KFB52699.1"/>
    <property type="molecule type" value="Genomic_DNA"/>
</dbReference>
<dbReference type="GO" id="GO:0016281">
    <property type="term" value="C:eukaryotic translation initiation factor 4F complex"/>
    <property type="evidence" value="ECO:0007669"/>
    <property type="project" value="TreeGrafter"/>
</dbReference>
<comment type="similarity">
    <text evidence="1">Belongs to the eukaryotic initiation factor 4E family.</text>
</comment>